<keyword evidence="7" id="KW-1185">Reference proteome</keyword>
<dbReference type="InterPro" id="IPR050887">
    <property type="entry name" value="Beta-mannosidase_GH2"/>
</dbReference>
<evidence type="ECO:0000256" key="4">
    <source>
        <dbReference type="ARBA" id="ARBA00023295"/>
    </source>
</evidence>
<dbReference type="RefSeq" id="WP_174773446.1">
    <property type="nucleotide sequence ID" value="NZ_BJLQ01000024.1"/>
</dbReference>
<keyword evidence="3" id="KW-0378">Hydrolase</keyword>
<proteinExistence type="predicted"/>
<evidence type="ECO:0000256" key="2">
    <source>
        <dbReference type="ARBA" id="ARBA00012754"/>
    </source>
</evidence>
<organism evidence="6 7">
    <name type="scientific">Cellulomonas gelida</name>
    <dbReference type="NCBI Taxonomy" id="1712"/>
    <lineage>
        <taxon>Bacteria</taxon>
        <taxon>Bacillati</taxon>
        <taxon>Actinomycetota</taxon>
        <taxon>Actinomycetes</taxon>
        <taxon>Micrococcales</taxon>
        <taxon>Cellulomonadaceae</taxon>
        <taxon>Cellulomonas</taxon>
    </lineage>
</organism>
<dbReference type="EMBL" id="BJLQ01000024">
    <property type="protein sequence ID" value="GEA85047.1"/>
    <property type="molecule type" value="Genomic_DNA"/>
</dbReference>
<dbReference type="InterPro" id="IPR036156">
    <property type="entry name" value="Beta-gal/glucu_dom_sf"/>
</dbReference>
<dbReference type="GO" id="GO:0005975">
    <property type="term" value="P:carbohydrate metabolic process"/>
    <property type="evidence" value="ECO:0007669"/>
    <property type="project" value="UniProtKB-ARBA"/>
</dbReference>
<dbReference type="EC" id="3.2.1.25" evidence="2"/>
<dbReference type="InterPro" id="IPR054593">
    <property type="entry name" value="Beta-mannosidase-like_N2"/>
</dbReference>
<sequence>MTHTDLVDGWRLTATAGTPDDLDDALAAALAAGVPAAVPGTSHTALLDAGLIPDPYLDRNEEALAWMRHVDWRYVRPLVEAAPDGDERVDLAFDGIDTVATISLVGADGAVHEVGRTANQHRSFRFDVRDLVGSAVELRVDLTSALHHAQALEARLGHRPLAYPQPYNMVRKMACSFGWDWGPDLQTAGLWRPARVERWRVARLAQVRPLVTLAADGTGRAELHVTVERSGLPGGDAPLAVRARVADVEVTGTIAPGHLEGTLVVEVPDAPVWWPVGHGAQPLVDASIELTSGGAVLGRWHRRIGFRDVAVDRRRDAHGTRFTLVVNGREVFVRGANWIPDDHLLTRITRDRLARRLDQALGAHLNLVRVWGGGIYESDDFYELCDERGLLVWQDFLLACAAYPQESPLLEEIEAEARENVVRLAPHPSLVIWNGGNENVWGHEDWGWKDELGDLTWGLRYAAEIFPAVVAELDPTRPYSDNSPSSPGFAPDEVHPCDPDHGTHHQWEVWNRVDYTHYRDDVPRFCSEFGFQGPPTWATLERAVRDERGVMVTDKHDPTFLLHQKADDGNGKLGRGLAPHLGVPDDFADWHWATQLNQARAVAFATEHHRSWWPRTAGSIVWQLNDCWPVTSWAAVDGDERPKPLWWALRHANAPRLLTVQPRDDRLVVAVVNDTGEPWTGRLDVERESLTGDERARVALEVAVQPRSVGLVPLPDDVAVPDDDTSEALVVRLDDQRAVHVWREDVDLRLDPSPLTASAAPVAGGYEVTVRARSLARDVTLLVDRLDPAATVDDALVDLAAGTSVTFRVRTDAALDLDALTSRPVLRSANDVVVVTAPIGSRA</sequence>
<evidence type="ECO:0000256" key="3">
    <source>
        <dbReference type="ARBA" id="ARBA00022801"/>
    </source>
</evidence>
<dbReference type="SUPFAM" id="SSF49303">
    <property type="entry name" value="beta-Galactosidase/glucuronidase domain"/>
    <property type="match status" value="1"/>
</dbReference>
<dbReference type="SUPFAM" id="SSF49785">
    <property type="entry name" value="Galactose-binding domain-like"/>
    <property type="match status" value="1"/>
</dbReference>
<dbReference type="Proteomes" id="UP000320461">
    <property type="component" value="Unassembled WGS sequence"/>
</dbReference>
<reference evidence="6 7" key="1">
    <citation type="submission" date="2019-06" db="EMBL/GenBank/DDBJ databases">
        <title>Whole genome shotgun sequence of Cellulomonas gelida NBRC 3748.</title>
        <authorList>
            <person name="Hosoyama A."/>
            <person name="Uohara A."/>
            <person name="Ohji S."/>
            <person name="Ichikawa N."/>
        </authorList>
    </citation>
    <scope>NUCLEOTIDE SEQUENCE [LARGE SCALE GENOMIC DNA]</scope>
    <source>
        <strain evidence="6 7">NBRC 3748</strain>
    </source>
</reference>
<dbReference type="GO" id="GO:0006516">
    <property type="term" value="P:glycoprotein catabolic process"/>
    <property type="evidence" value="ECO:0007669"/>
    <property type="project" value="TreeGrafter"/>
</dbReference>
<evidence type="ECO:0000313" key="6">
    <source>
        <dbReference type="EMBL" id="GEA85047.1"/>
    </source>
</evidence>
<keyword evidence="4" id="KW-0326">Glycosidase</keyword>
<dbReference type="GO" id="GO:0004567">
    <property type="term" value="F:beta-mannosidase activity"/>
    <property type="evidence" value="ECO:0007669"/>
    <property type="project" value="UniProtKB-EC"/>
</dbReference>
<dbReference type="PANTHER" id="PTHR43730">
    <property type="entry name" value="BETA-MANNOSIDASE"/>
    <property type="match status" value="1"/>
</dbReference>
<dbReference type="SUPFAM" id="SSF51445">
    <property type="entry name" value="(Trans)glycosidases"/>
    <property type="match status" value="1"/>
</dbReference>
<name>A0A4Y3KM39_9CELL</name>
<evidence type="ECO:0000259" key="5">
    <source>
        <dbReference type="Pfam" id="PF22666"/>
    </source>
</evidence>
<dbReference type="Pfam" id="PF22666">
    <property type="entry name" value="Glyco_hydro_2_N2"/>
    <property type="match status" value="1"/>
</dbReference>
<protein>
    <recommendedName>
        <fullName evidence="2">beta-mannosidase</fullName>
        <ecNumber evidence="2">3.2.1.25</ecNumber>
    </recommendedName>
</protein>
<dbReference type="Gene3D" id="3.20.20.80">
    <property type="entry name" value="Glycosidases"/>
    <property type="match status" value="1"/>
</dbReference>
<dbReference type="InterPro" id="IPR017853">
    <property type="entry name" value="GH"/>
</dbReference>
<gene>
    <name evidence="6" type="ORF">CGE01nite_22980</name>
</gene>
<dbReference type="AlphaFoldDB" id="A0A4Y3KM39"/>
<dbReference type="Gene3D" id="2.60.120.260">
    <property type="entry name" value="Galactose-binding domain-like"/>
    <property type="match status" value="1"/>
</dbReference>
<feature type="domain" description="Beta-mannosidase-like galactose-binding" evidence="5">
    <location>
        <begin position="33"/>
        <end position="192"/>
    </location>
</feature>
<evidence type="ECO:0000256" key="1">
    <source>
        <dbReference type="ARBA" id="ARBA00000829"/>
    </source>
</evidence>
<dbReference type="Gene3D" id="2.60.40.10">
    <property type="entry name" value="Immunoglobulins"/>
    <property type="match status" value="1"/>
</dbReference>
<accession>A0A4Y3KM39</accession>
<dbReference type="FunFam" id="3.20.20.80:FF:000050">
    <property type="entry name" value="Beta-mannosidase B"/>
    <property type="match status" value="1"/>
</dbReference>
<dbReference type="PANTHER" id="PTHR43730:SF1">
    <property type="entry name" value="BETA-MANNOSIDASE"/>
    <property type="match status" value="1"/>
</dbReference>
<comment type="catalytic activity">
    <reaction evidence="1">
        <text>Hydrolysis of terminal, non-reducing beta-D-mannose residues in beta-D-mannosides.</text>
        <dbReference type="EC" id="3.2.1.25"/>
    </reaction>
</comment>
<evidence type="ECO:0000313" key="7">
    <source>
        <dbReference type="Proteomes" id="UP000320461"/>
    </source>
</evidence>
<comment type="caution">
    <text evidence="6">The sequence shown here is derived from an EMBL/GenBank/DDBJ whole genome shotgun (WGS) entry which is preliminary data.</text>
</comment>
<dbReference type="InterPro" id="IPR008979">
    <property type="entry name" value="Galactose-bd-like_sf"/>
</dbReference>
<dbReference type="InterPro" id="IPR013783">
    <property type="entry name" value="Ig-like_fold"/>
</dbReference>